<reference evidence="3 5" key="1">
    <citation type="journal article" date="2021" name="ISME Commun">
        <title>Automated analysis of genomic sequences facilitates high-throughput and comprehensive description of bacteria.</title>
        <authorList>
            <person name="Hitch T.C.A."/>
        </authorList>
    </citation>
    <scope>NUCLEOTIDE SEQUENCE [LARGE SCALE GENOMIC DNA]</scope>
    <source>
        <strain evidence="3 5">Sanger_19</strain>
    </source>
</reference>
<keyword evidence="1" id="KW-0812">Transmembrane</keyword>
<gene>
    <name evidence="2" type="ORF">LKD47_13195</name>
    <name evidence="3" type="ORF">OCV43_13115</name>
</gene>
<evidence type="ECO:0000313" key="4">
    <source>
        <dbReference type="Proteomes" id="UP001198893"/>
    </source>
</evidence>
<feature type="transmembrane region" description="Helical" evidence="1">
    <location>
        <begin position="7"/>
        <end position="27"/>
    </location>
</feature>
<evidence type="ECO:0000256" key="1">
    <source>
        <dbReference type="SAM" id="Phobius"/>
    </source>
</evidence>
<reference evidence="3" key="3">
    <citation type="submission" date="2022-09" db="EMBL/GenBank/DDBJ databases">
        <authorList>
            <person name="Hitch T.C.A."/>
        </authorList>
    </citation>
    <scope>NUCLEOTIDE SEQUENCE</scope>
    <source>
        <strain evidence="3">Sanger_19</strain>
    </source>
</reference>
<evidence type="ECO:0000313" key="3">
    <source>
        <dbReference type="EMBL" id="MCU6718189.1"/>
    </source>
</evidence>
<proteinExistence type="predicted"/>
<protein>
    <submittedName>
        <fullName evidence="2">Uncharacterized protein</fullName>
    </submittedName>
</protein>
<accession>A0AAW4WK75</accession>
<evidence type="ECO:0000313" key="2">
    <source>
        <dbReference type="EMBL" id="MCC2243232.1"/>
    </source>
</evidence>
<dbReference type="RefSeq" id="WP_022244376.1">
    <property type="nucleotide sequence ID" value="NZ_JAJEQW010000017.1"/>
</dbReference>
<keyword evidence="5" id="KW-1185">Reference proteome</keyword>
<dbReference type="AlphaFoldDB" id="A0AAW4WK75"/>
<keyword evidence="1" id="KW-0472">Membrane</keyword>
<name>A0AAW4WK75_9FIRM</name>
<dbReference type="Proteomes" id="UP001209666">
    <property type="component" value="Unassembled WGS sequence"/>
</dbReference>
<dbReference type="EMBL" id="JAOQKI010000027">
    <property type="protein sequence ID" value="MCU6718189.1"/>
    <property type="molecule type" value="Genomic_DNA"/>
</dbReference>
<evidence type="ECO:0000313" key="5">
    <source>
        <dbReference type="Proteomes" id="UP001209666"/>
    </source>
</evidence>
<dbReference type="Proteomes" id="UP001198893">
    <property type="component" value="Unassembled WGS sequence"/>
</dbReference>
<sequence>MEQVIKTYLGIFLMMLLSTVGIGIVAAEAQICQARNFKSDVVVELENSNYNREVINACIKQADELGYQLQVNLYEDSGAVTVCENGNVPPVEKEVTMAEVILHYAYRMGPFHSKTEHSIRGFGR</sequence>
<reference evidence="2" key="2">
    <citation type="submission" date="2021-10" db="EMBL/GenBank/DDBJ databases">
        <title>Anaerobic single-cell dispensing facilitates the cultivation of human gut bacteria.</title>
        <authorList>
            <person name="Afrizal A."/>
        </authorList>
    </citation>
    <scope>NUCLEOTIDE SEQUENCE</scope>
    <source>
        <strain evidence="2">CLA-AA-H204</strain>
    </source>
</reference>
<comment type="caution">
    <text evidence="2">The sequence shown here is derived from an EMBL/GenBank/DDBJ whole genome shotgun (WGS) entry which is preliminary data.</text>
</comment>
<dbReference type="EMBL" id="JAJEQW010000017">
    <property type="protein sequence ID" value="MCC2243232.1"/>
    <property type="molecule type" value="Genomic_DNA"/>
</dbReference>
<keyword evidence="1" id="KW-1133">Transmembrane helix</keyword>
<organism evidence="2 4">
    <name type="scientific">Roseburia amylophila</name>
    <dbReference type="NCBI Taxonomy" id="2981794"/>
    <lineage>
        <taxon>Bacteria</taxon>
        <taxon>Bacillati</taxon>
        <taxon>Bacillota</taxon>
        <taxon>Clostridia</taxon>
        <taxon>Lachnospirales</taxon>
        <taxon>Lachnospiraceae</taxon>
        <taxon>Roseburia</taxon>
    </lineage>
</organism>